<dbReference type="OrthoDB" id="19944at2759"/>
<dbReference type="AlphaFoldDB" id="H6QNV3"/>
<dbReference type="KEGG" id="pgr:PGTG_20617"/>
<dbReference type="InParanoid" id="H6QNV3"/>
<dbReference type="PANTHER" id="PTHR10241:SF25">
    <property type="entry name" value="TOMOSYN, ISOFORM C"/>
    <property type="match status" value="1"/>
</dbReference>
<dbReference type="RefSeq" id="XP_003890812.1">
    <property type="nucleotide sequence ID" value="XM_003890763.1"/>
</dbReference>
<dbReference type="InterPro" id="IPR015943">
    <property type="entry name" value="WD40/YVTN_repeat-like_dom_sf"/>
</dbReference>
<accession>H6QNV3</accession>
<dbReference type="GeneID" id="13542545"/>
<reference evidence="2" key="1">
    <citation type="journal article" date="2011" name="Proc. Natl. Acad. Sci. U.S.A.">
        <title>Obligate biotrophy features unraveled by the genomic analysis of rust fungi.</title>
        <authorList>
            <person name="Duplessis S."/>
            <person name="Cuomo C.A."/>
            <person name="Lin Y.-C."/>
            <person name="Aerts A."/>
            <person name="Tisserant E."/>
            <person name="Veneault-Fourrey C."/>
            <person name="Joly D.L."/>
            <person name="Hacquard S."/>
            <person name="Amselem J."/>
            <person name="Cantarel B.L."/>
            <person name="Chiu R."/>
            <person name="Coutinho P.M."/>
            <person name="Feau N."/>
            <person name="Field M."/>
            <person name="Frey P."/>
            <person name="Gelhaye E."/>
            <person name="Goldberg J."/>
            <person name="Grabherr M.G."/>
            <person name="Kodira C.D."/>
            <person name="Kohler A."/>
            <person name="Kuees U."/>
            <person name="Lindquist E.A."/>
            <person name="Lucas S.M."/>
            <person name="Mago R."/>
            <person name="Mauceli E."/>
            <person name="Morin E."/>
            <person name="Murat C."/>
            <person name="Pangilinan J.L."/>
            <person name="Park R."/>
            <person name="Pearson M."/>
            <person name="Quesneville H."/>
            <person name="Rouhier N."/>
            <person name="Sakthikumar S."/>
            <person name="Salamov A.A."/>
            <person name="Schmutz J."/>
            <person name="Selles B."/>
            <person name="Shapiro H."/>
            <person name="Tanguay P."/>
            <person name="Tuskan G.A."/>
            <person name="Henrissat B."/>
            <person name="Van de Peer Y."/>
            <person name="Rouze P."/>
            <person name="Ellis J.G."/>
            <person name="Dodds P.N."/>
            <person name="Schein J.E."/>
            <person name="Zhong S."/>
            <person name="Hamelin R.C."/>
            <person name="Grigoriev I.V."/>
            <person name="Szabo L.J."/>
            <person name="Martin F."/>
        </authorList>
    </citation>
    <scope>NUCLEOTIDE SEQUENCE [LARGE SCALE GENOMIC DNA]</scope>
    <source>
        <strain evidence="2">CRL 75-36-700-3 / race SCCL</strain>
    </source>
</reference>
<dbReference type="Proteomes" id="UP000008783">
    <property type="component" value="Unassembled WGS sequence"/>
</dbReference>
<dbReference type="STRING" id="418459.H6QNV3"/>
<dbReference type="Gene3D" id="2.130.10.10">
    <property type="entry name" value="YVTN repeat-like/Quinoprotein amine dehydrogenase"/>
    <property type="match status" value="1"/>
</dbReference>
<organism evidence="1 2">
    <name type="scientific">Puccinia graminis f. sp. tritici (strain CRL 75-36-700-3 / race SCCL)</name>
    <name type="common">Black stem rust fungus</name>
    <dbReference type="NCBI Taxonomy" id="418459"/>
    <lineage>
        <taxon>Eukaryota</taxon>
        <taxon>Fungi</taxon>
        <taxon>Dikarya</taxon>
        <taxon>Basidiomycota</taxon>
        <taxon>Pucciniomycotina</taxon>
        <taxon>Pucciniomycetes</taxon>
        <taxon>Pucciniales</taxon>
        <taxon>Pucciniaceae</taxon>
        <taxon>Puccinia</taxon>
    </lineage>
</organism>
<dbReference type="InterPro" id="IPR036322">
    <property type="entry name" value="WD40_repeat_dom_sf"/>
</dbReference>
<gene>
    <name evidence="1" type="ORF">PGTG_20617</name>
</gene>
<name>H6QNV3_PUCGT</name>
<dbReference type="PANTHER" id="PTHR10241">
    <property type="entry name" value="LETHAL 2 GIANT LARVAE PROTEIN"/>
    <property type="match status" value="1"/>
</dbReference>
<sequence>MNVRASATRWDCSPRSNLGGLLVPTQLNPIVDWRSTAAGSSTQPQQQQQTTLYLSTIRTDSPKAISFKPTVWMSFFKPLGKKNREEGTENLFKKLNWSHHLLQHGQDFFSPSKAFELGITATITAMAYDPLQSLLAVGTADGHFHLWGSSGVSSSWQNRPAHSIKFLTFKSGSPLICAIDVKNYLTVYNLSKIQDGWPLREFTHSVRSTVT</sequence>
<protein>
    <submittedName>
        <fullName evidence="1">Uncharacterized protein</fullName>
    </submittedName>
</protein>
<dbReference type="HOGENOM" id="CLU_1305384_0_0_1"/>
<keyword evidence="2" id="KW-1185">Reference proteome</keyword>
<dbReference type="EMBL" id="DS178262">
    <property type="protein sequence ID" value="EHS62495.1"/>
    <property type="molecule type" value="Genomic_DNA"/>
</dbReference>
<dbReference type="SUPFAM" id="SSF50978">
    <property type="entry name" value="WD40 repeat-like"/>
    <property type="match status" value="1"/>
</dbReference>
<evidence type="ECO:0000313" key="2">
    <source>
        <dbReference type="Proteomes" id="UP000008783"/>
    </source>
</evidence>
<proteinExistence type="predicted"/>
<evidence type="ECO:0000313" key="1">
    <source>
        <dbReference type="EMBL" id="EHS62495.1"/>
    </source>
</evidence>
<dbReference type="VEuPathDB" id="FungiDB:PGTG_20617"/>